<dbReference type="GO" id="GO:0016887">
    <property type="term" value="F:ATP hydrolysis activity"/>
    <property type="evidence" value="ECO:0007669"/>
    <property type="project" value="RHEA"/>
</dbReference>
<feature type="binding site" evidence="9">
    <location>
        <position position="177"/>
    </location>
    <ligand>
        <name>ATP</name>
        <dbReference type="ChEBI" id="CHEBI:30616"/>
    </ligand>
</feature>
<feature type="binding site" evidence="9">
    <location>
        <position position="311"/>
    </location>
    <ligand>
        <name>DNA</name>
        <dbReference type="ChEBI" id="CHEBI:16991"/>
    </ligand>
</feature>
<feature type="binding site" evidence="9">
    <location>
        <position position="214"/>
    </location>
    <ligand>
        <name>ATP</name>
        <dbReference type="ChEBI" id="CHEBI:30616"/>
    </ligand>
</feature>
<dbReference type="InterPro" id="IPR003593">
    <property type="entry name" value="AAA+_ATPase"/>
</dbReference>
<keyword evidence="6 9" id="KW-0238">DNA-binding</keyword>
<feature type="binding site" evidence="9">
    <location>
        <position position="63"/>
    </location>
    <ligand>
        <name>ATP</name>
        <dbReference type="ChEBI" id="CHEBI:30616"/>
    </ligand>
</feature>
<dbReference type="PANTHER" id="PTHR42848">
    <property type="match status" value="1"/>
</dbReference>
<feature type="binding site" evidence="9">
    <location>
        <begin position="124"/>
        <end position="126"/>
    </location>
    <ligand>
        <name>ATP</name>
        <dbReference type="ChEBI" id="CHEBI:30616"/>
    </ligand>
</feature>
<feature type="binding site" evidence="9">
    <location>
        <position position="62"/>
    </location>
    <ligand>
        <name>Mg(2+)</name>
        <dbReference type="ChEBI" id="CHEBI:18420"/>
    </ligand>
</feature>
<sequence>MNELTNPKADIEILSIRPESLEEFVGQAGLKGNLQVFVQAARQRNSSLDHCLFYGPPGLGKTTLARLIPKEMGTNFKSTAAPLLSKPADLAAILTNLQKFDVLFIDEIHRLSSSIEEILYTAMEDFALDLVIGEGPSARCVRIDLQPFTLIGATTRLGLISGPLRDRFGIPLRLEFYRVDELKEVLKRNAAFFAIDITEDGATEVATRARGTPRIAIRLLKRLSDFALVSHKKVIDQELANHYLNHLEVDRMGLDSNDYRYLNFIARNYHTKPVGIETIAAGLSEKKDVIEETIEPYLIQIGFVHRTSKGRVLTSAALNHIGYSAQQSLEDFMQ</sequence>
<feature type="binding site" evidence="9">
    <location>
        <position position="17"/>
    </location>
    <ligand>
        <name>ATP</name>
        <dbReference type="ChEBI" id="CHEBI:30616"/>
    </ligand>
</feature>
<keyword evidence="12" id="KW-1185">Reference proteome</keyword>
<dbReference type="NCBIfam" id="NF000868">
    <property type="entry name" value="PRK00080.1"/>
    <property type="match status" value="1"/>
</dbReference>
<keyword evidence="11" id="KW-0347">Helicase</keyword>
<dbReference type="PANTHER" id="PTHR42848:SF1">
    <property type="entry name" value="HOLLIDAY JUNCTION BRANCH MIGRATION COMPLEX SUBUNIT RUVB"/>
    <property type="match status" value="1"/>
</dbReference>
<evidence type="ECO:0000256" key="4">
    <source>
        <dbReference type="ARBA" id="ARBA00022801"/>
    </source>
</evidence>
<feature type="region of interest" description="Small ATPAse domain (RuvB-S)" evidence="9">
    <location>
        <begin position="178"/>
        <end position="248"/>
    </location>
</feature>
<comment type="caution">
    <text evidence="9">Lacks conserved residue(s) required for the propagation of feature annotation.</text>
</comment>
<dbReference type="Gene3D" id="3.40.50.300">
    <property type="entry name" value="P-loop containing nucleotide triphosphate hydrolases"/>
    <property type="match status" value="1"/>
</dbReference>
<evidence type="ECO:0000256" key="5">
    <source>
        <dbReference type="ARBA" id="ARBA00022840"/>
    </source>
</evidence>
<dbReference type="OrthoDB" id="9804478at2"/>
<comment type="subcellular location">
    <subcellularLocation>
        <location evidence="9">Cytoplasm</location>
    </subcellularLocation>
</comment>
<keyword evidence="2 9" id="KW-0547">Nucleotide-binding</keyword>
<keyword evidence="7 9" id="KW-0233">DNA recombination</keyword>
<dbReference type="InterPro" id="IPR036390">
    <property type="entry name" value="WH_DNA-bd_sf"/>
</dbReference>
<feature type="region of interest" description="Head domain (RuvB-H)" evidence="9">
    <location>
        <begin position="251"/>
        <end position="334"/>
    </location>
</feature>
<dbReference type="GO" id="GO:0005737">
    <property type="term" value="C:cytoplasm"/>
    <property type="evidence" value="ECO:0007669"/>
    <property type="project" value="UniProtKB-SubCell"/>
</dbReference>
<proteinExistence type="inferred from homology"/>
<dbReference type="EMBL" id="CP027845">
    <property type="protein sequence ID" value="AVP87213.1"/>
    <property type="molecule type" value="Genomic_DNA"/>
</dbReference>
<dbReference type="HAMAP" id="MF_00016">
    <property type="entry name" value="DNA_HJ_migration_RuvB"/>
    <property type="match status" value="1"/>
</dbReference>
<dbReference type="Pfam" id="PF17864">
    <property type="entry name" value="AAA_lid_4"/>
    <property type="match status" value="1"/>
</dbReference>
<name>A0A2P1P7G4_9RICK</name>
<dbReference type="InterPro" id="IPR004605">
    <property type="entry name" value="DNA_helicase_Holl-junc_RuvB"/>
</dbReference>
<dbReference type="InterPro" id="IPR041445">
    <property type="entry name" value="AAA_lid_4"/>
</dbReference>
<dbReference type="SUPFAM" id="SSF46785">
    <property type="entry name" value="Winged helix' DNA-binding domain"/>
    <property type="match status" value="1"/>
</dbReference>
<accession>A0A2P1P7G4</accession>
<evidence type="ECO:0000256" key="2">
    <source>
        <dbReference type="ARBA" id="ARBA00022741"/>
    </source>
</evidence>
<organism evidence="11 12">
    <name type="scientific">Candidatus Phycorickettsia trachydisci</name>
    <dbReference type="NCBI Taxonomy" id="2115978"/>
    <lineage>
        <taxon>Bacteria</taxon>
        <taxon>Pseudomonadati</taxon>
        <taxon>Pseudomonadota</taxon>
        <taxon>Alphaproteobacteria</taxon>
        <taxon>Rickettsiales</taxon>
        <taxon>Rickettsiaceae</taxon>
        <taxon>Candidatus Phycorickettsia</taxon>
    </lineage>
</organism>
<dbReference type="GO" id="GO:0000400">
    <property type="term" value="F:four-way junction DNA binding"/>
    <property type="evidence" value="ECO:0007669"/>
    <property type="project" value="UniProtKB-UniRule"/>
</dbReference>
<dbReference type="Proteomes" id="UP000241762">
    <property type="component" value="Chromosome"/>
</dbReference>
<evidence type="ECO:0000256" key="6">
    <source>
        <dbReference type="ARBA" id="ARBA00023125"/>
    </source>
</evidence>
<evidence type="ECO:0000256" key="7">
    <source>
        <dbReference type="ARBA" id="ARBA00023172"/>
    </source>
</evidence>
<feature type="binding site" evidence="9">
    <location>
        <position position="58"/>
    </location>
    <ligand>
        <name>ATP</name>
        <dbReference type="ChEBI" id="CHEBI:30616"/>
    </ligand>
</feature>
<dbReference type="InterPro" id="IPR027417">
    <property type="entry name" value="P-loop_NTPase"/>
</dbReference>
<evidence type="ECO:0000256" key="3">
    <source>
        <dbReference type="ARBA" id="ARBA00022763"/>
    </source>
</evidence>
<keyword evidence="3 9" id="KW-0227">DNA damage</keyword>
<dbReference type="SMART" id="SM00382">
    <property type="entry name" value="AAA"/>
    <property type="match status" value="1"/>
</dbReference>
<dbReference type="GO" id="GO:0005524">
    <property type="term" value="F:ATP binding"/>
    <property type="evidence" value="ECO:0007669"/>
    <property type="project" value="UniProtKB-UniRule"/>
</dbReference>
<dbReference type="GO" id="GO:0009378">
    <property type="term" value="F:four-way junction helicase activity"/>
    <property type="evidence" value="ECO:0007669"/>
    <property type="project" value="InterPro"/>
</dbReference>
<comment type="domain">
    <text evidence="9">Has 3 domains, the large (RuvB-L) and small ATPase (RuvB-S) domains and the C-terminal head (RuvB-H) domain. The head domain binds DNA, while the ATPase domains jointly bind ATP, ADP or are empty depending on the state of the subunit in the translocation cycle. During a single DNA translocation step the structure of each domain remains the same, but their relative positions change.</text>
</comment>
<gene>
    <name evidence="9" type="primary">ruvB</name>
    <name evidence="11" type="ORF">phytr_2560</name>
</gene>
<dbReference type="GO" id="GO:0006281">
    <property type="term" value="P:DNA repair"/>
    <property type="evidence" value="ECO:0007669"/>
    <property type="project" value="UniProtKB-UniRule"/>
</dbReference>
<reference evidence="11 12" key="1">
    <citation type="submission" date="2018-03" db="EMBL/GenBank/DDBJ databases">
        <title>A gene transfer event suggests a long-term partnership between eustigmatophyte algae and a novel lineage of endosymbiotic bacteria.</title>
        <authorList>
            <person name="Yurchenko T."/>
            <person name="Sevcikova T."/>
            <person name="Pribyl P."/>
            <person name="El Karkouri K."/>
            <person name="Klimes V."/>
            <person name="Amaral R."/>
            <person name="Zbrankova V."/>
            <person name="Kim E."/>
            <person name="Raoult D."/>
            <person name="Santos L.M.A."/>
            <person name="Elias M."/>
        </authorList>
    </citation>
    <scope>NUCLEOTIDE SEQUENCE [LARGE SCALE GENOMIC DNA]</scope>
    <source>
        <strain evidence="11">CCALA 838</strain>
    </source>
</reference>
<dbReference type="EC" id="3.6.4.-" evidence="9"/>
<evidence type="ECO:0000256" key="1">
    <source>
        <dbReference type="ARBA" id="ARBA00022490"/>
    </source>
</evidence>
<comment type="catalytic activity">
    <reaction evidence="9">
        <text>ATP + H2O = ADP + phosphate + H(+)</text>
        <dbReference type="Rhea" id="RHEA:13065"/>
        <dbReference type="ChEBI" id="CHEBI:15377"/>
        <dbReference type="ChEBI" id="CHEBI:15378"/>
        <dbReference type="ChEBI" id="CHEBI:30616"/>
        <dbReference type="ChEBI" id="CHEBI:43474"/>
        <dbReference type="ChEBI" id="CHEBI:456216"/>
    </reaction>
</comment>
<dbReference type="Pfam" id="PF05496">
    <property type="entry name" value="RuvB_N"/>
    <property type="match status" value="1"/>
</dbReference>
<evidence type="ECO:0000259" key="10">
    <source>
        <dbReference type="SMART" id="SM00382"/>
    </source>
</evidence>
<keyword evidence="4 9" id="KW-0378">Hydrolase</keyword>
<dbReference type="Gene3D" id="1.10.8.60">
    <property type="match status" value="1"/>
</dbReference>
<comment type="subunit">
    <text evidence="9">Homohexamer. Forms an RuvA(8)-RuvB(12)-Holliday junction (HJ) complex. HJ DNA is sandwiched between 2 RuvA tetramers; dsDNA enters through RuvA and exits via RuvB. An RuvB hexamer assembles on each DNA strand where it exits the tetramer. Each RuvB hexamer is contacted by two RuvA subunits (via domain III) on 2 adjacent RuvB subunits; this complex drives branch migration. In the full resolvosome a probable DNA-RuvA(4)-RuvB(12)-RuvC(2) complex forms which resolves the HJ.</text>
</comment>
<feature type="binding site" evidence="9">
    <location>
        <position position="306"/>
    </location>
    <ligand>
        <name>DNA</name>
        <dbReference type="ChEBI" id="CHEBI:16991"/>
    </ligand>
</feature>
<feature type="domain" description="AAA+ ATPase" evidence="10">
    <location>
        <begin position="47"/>
        <end position="178"/>
    </location>
</feature>
<dbReference type="Gene3D" id="1.10.10.10">
    <property type="entry name" value="Winged helix-like DNA-binding domain superfamily/Winged helix DNA-binding domain"/>
    <property type="match status" value="1"/>
</dbReference>
<dbReference type="InterPro" id="IPR008823">
    <property type="entry name" value="RuvB_wg_C"/>
</dbReference>
<comment type="similarity">
    <text evidence="9">Belongs to the RuvB family.</text>
</comment>
<dbReference type="GO" id="GO:0006310">
    <property type="term" value="P:DNA recombination"/>
    <property type="evidence" value="ECO:0007669"/>
    <property type="project" value="UniProtKB-UniRule"/>
</dbReference>
<dbReference type="GO" id="GO:0048476">
    <property type="term" value="C:Holliday junction resolvase complex"/>
    <property type="evidence" value="ECO:0007669"/>
    <property type="project" value="UniProtKB-UniRule"/>
</dbReference>
<dbReference type="KEGG" id="ptc:phytr_2560"/>
<dbReference type="NCBIfam" id="TIGR00635">
    <property type="entry name" value="ruvB"/>
    <property type="match status" value="1"/>
</dbReference>
<dbReference type="InterPro" id="IPR008824">
    <property type="entry name" value="RuvB-like_N"/>
</dbReference>
<evidence type="ECO:0000313" key="12">
    <source>
        <dbReference type="Proteomes" id="UP000241762"/>
    </source>
</evidence>
<evidence type="ECO:0000256" key="8">
    <source>
        <dbReference type="ARBA" id="ARBA00023204"/>
    </source>
</evidence>
<feature type="binding site" evidence="9">
    <location>
        <position position="167"/>
    </location>
    <ligand>
        <name>ATP</name>
        <dbReference type="ChEBI" id="CHEBI:30616"/>
    </ligand>
</feature>
<evidence type="ECO:0000313" key="11">
    <source>
        <dbReference type="EMBL" id="AVP87213.1"/>
    </source>
</evidence>
<dbReference type="Pfam" id="PF05491">
    <property type="entry name" value="WHD_RuvB"/>
    <property type="match status" value="1"/>
</dbReference>
<dbReference type="InterPro" id="IPR036388">
    <property type="entry name" value="WH-like_DNA-bd_sf"/>
</dbReference>
<dbReference type="SUPFAM" id="SSF52540">
    <property type="entry name" value="P-loop containing nucleoside triphosphate hydrolases"/>
    <property type="match status" value="1"/>
</dbReference>
<keyword evidence="8 9" id="KW-0234">DNA repair</keyword>
<comment type="function">
    <text evidence="9">The RuvA-RuvB-RuvC complex processes Holliday junction (HJ) DNA during genetic recombination and DNA repair, while the RuvA-RuvB complex plays an important role in the rescue of blocked DNA replication forks via replication fork reversal (RFR). RuvA specifically binds to HJ cruciform DNA, conferring on it an open structure. The RuvB hexamer acts as an ATP-dependent pump, pulling dsDNA into and through the RuvAB complex. RuvB forms 2 homohexamers on either side of HJ DNA bound by 1 or 2 RuvA tetramers; 4 subunits per hexamer contact DNA at a time. Coordinated motions by a converter formed by DNA-disengaged RuvB subunits stimulates ATP hydrolysis and nucleotide exchange. Immobilization of the converter enables RuvB to convert the ATP-contained energy into a lever motion, pulling 2 nucleotides of DNA out of the RuvA tetramer per ATP hydrolyzed, thus driving DNA branch migration. The RuvB motors rotate together with the DNA substrate, which together with the progressing nucleotide cycle form the mechanistic basis for DNA recombination by continuous HJ branch migration. Branch migration allows RuvC to scan DNA until it finds its consensus sequence, where it cleaves and resolves cruciform DNA.</text>
</comment>
<feature type="binding site" evidence="9">
    <location>
        <position position="16"/>
    </location>
    <ligand>
        <name>ATP</name>
        <dbReference type="ChEBI" id="CHEBI:30616"/>
    </ligand>
</feature>
<keyword evidence="1 9" id="KW-0963">Cytoplasm</keyword>
<evidence type="ECO:0000256" key="9">
    <source>
        <dbReference type="HAMAP-Rule" id="MF_00016"/>
    </source>
</evidence>
<dbReference type="RefSeq" id="WP_106874083.1">
    <property type="nucleotide sequence ID" value="NZ_CP027845.1"/>
</dbReference>
<keyword evidence="5 9" id="KW-0067">ATP-binding</keyword>
<dbReference type="CDD" id="cd00009">
    <property type="entry name" value="AAA"/>
    <property type="match status" value="1"/>
</dbReference>
<protein>
    <recommendedName>
        <fullName evidence="9">Holliday junction branch migration complex subunit RuvB</fullName>
        <ecNumber evidence="9">3.6.4.-</ecNumber>
    </recommendedName>
</protein>
<feature type="binding site" evidence="9">
    <location>
        <position position="62"/>
    </location>
    <ligand>
        <name>ATP</name>
        <dbReference type="ChEBI" id="CHEBI:30616"/>
    </ligand>
</feature>
<dbReference type="AlphaFoldDB" id="A0A2P1P7G4"/>
<feature type="binding site" evidence="9">
    <location>
        <position position="61"/>
    </location>
    <ligand>
        <name>ATP</name>
        <dbReference type="ChEBI" id="CHEBI:30616"/>
    </ligand>
</feature>